<evidence type="ECO:0000313" key="3">
    <source>
        <dbReference type="EMBL" id="KAJ8948492.1"/>
    </source>
</evidence>
<comment type="caution">
    <text evidence="3">The sequence shown here is derived from an EMBL/GenBank/DDBJ whole genome shotgun (WGS) entry which is preliminary data.</text>
</comment>
<keyword evidence="4" id="KW-1185">Reference proteome</keyword>
<feature type="domain" description="Mos1 transposase HTH" evidence="2">
    <location>
        <begin position="7"/>
        <end position="50"/>
    </location>
</feature>
<evidence type="ECO:0008006" key="5">
    <source>
        <dbReference type="Google" id="ProtNLM"/>
    </source>
</evidence>
<dbReference type="Proteomes" id="UP001162162">
    <property type="component" value="Unassembled WGS sequence"/>
</dbReference>
<dbReference type="Gene3D" id="3.40.1440.10">
    <property type="entry name" value="GIY-YIG endonuclease"/>
    <property type="match status" value="1"/>
</dbReference>
<organism evidence="3 4">
    <name type="scientific">Aromia moschata</name>
    <dbReference type="NCBI Taxonomy" id="1265417"/>
    <lineage>
        <taxon>Eukaryota</taxon>
        <taxon>Metazoa</taxon>
        <taxon>Ecdysozoa</taxon>
        <taxon>Arthropoda</taxon>
        <taxon>Hexapoda</taxon>
        <taxon>Insecta</taxon>
        <taxon>Pterygota</taxon>
        <taxon>Neoptera</taxon>
        <taxon>Endopterygota</taxon>
        <taxon>Coleoptera</taxon>
        <taxon>Polyphaga</taxon>
        <taxon>Cucujiformia</taxon>
        <taxon>Chrysomeloidea</taxon>
        <taxon>Cerambycidae</taxon>
        <taxon>Cerambycinae</taxon>
        <taxon>Callichromatini</taxon>
        <taxon>Aromia</taxon>
    </lineage>
</organism>
<sequence>VQMEQRVSLKFLVKLGKTFTEAYAMSKEVYGIECLSRTQVFEWFKRFKEGRETPKDDPRPGRIETLKKLVKSALKGTRFECVEAIKAKAMKGLNQLTEADFQHCFQQWRSCMERCRDHQGEYNEGEKVATTFLGNPKDEVDNNEKSGIYEISCKDCDQKYIGQTKRSILARFKEHMAHLRYGRMEKSCAAQHAFDSNHRIDKNNLKLIRNVTDSRQVDAFESLEIIKCNRSMNKDNDRKDQGRHFKENLGSLQNICTS</sequence>
<dbReference type="InterPro" id="IPR000305">
    <property type="entry name" value="GIY-YIG_endonuc"/>
</dbReference>
<dbReference type="GO" id="GO:0003676">
    <property type="term" value="F:nucleic acid binding"/>
    <property type="evidence" value="ECO:0007669"/>
    <property type="project" value="InterPro"/>
</dbReference>
<evidence type="ECO:0000313" key="4">
    <source>
        <dbReference type="Proteomes" id="UP001162162"/>
    </source>
</evidence>
<feature type="domain" description="GIY-YIG" evidence="1">
    <location>
        <begin position="146"/>
        <end position="229"/>
    </location>
</feature>
<accession>A0AAV8YDH2</accession>
<dbReference type="InterPro" id="IPR052709">
    <property type="entry name" value="Transposase-MT_Hybrid"/>
</dbReference>
<dbReference type="Gene3D" id="1.10.10.1450">
    <property type="match status" value="1"/>
</dbReference>
<dbReference type="EMBL" id="JAPWTK010000135">
    <property type="protein sequence ID" value="KAJ8948492.1"/>
    <property type="molecule type" value="Genomic_DNA"/>
</dbReference>
<evidence type="ECO:0000259" key="1">
    <source>
        <dbReference type="Pfam" id="PF01541"/>
    </source>
</evidence>
<dbReference type="InterPro" id="IPR036397">
    <property type="entry name" value="RNaseH_sf"/>
</dbReference>
<protein>
    <recommendedName>
        <fullName evidence="5">Mos1 transposase HTH domain-containing protein</fullName>
    </recommendedName>
</protein>
<dbReference type="PANTHER" id="PTHR46060:SF3">
    <property type="entry name" value="PROTEIN GVQW3"/>
    <property type="match status" value="1"/>
</dbReference>
<gene>
    <name evidence="3" type="ORF">NQ318_000029</name>
</gene>
<feature type="non-terminal residue" evidence="3">
    <location>
        <position position="1"/>
    </location>
</feature>
<name>A0AAV8YDH2_9CUCU</name>
<evidence type="ECO:0000259" key="2">
    <source>
        <dbReference type="Pfam" id="PF17906"/>
    </source>
</evidence>
<dbReference type="InterPro" id="IPR041426">
    <property type="entry name" value="Mos1_HTH"/>
</dbReference>
<dbReference type="InterPro" id="IPR035901">
    <property type="entry name" value="GIY-YIG_endonuc_sf"/>
</dbReference>
<dbReference type="PANTHER" id="PTHR46060">
    <property type="entry name" value="MARINER MOS1 TRANSPOSASE-LIKE PROTEIN"/>
    <property type="match status" value="1"/>
</dbReference>
<dbReference type="Gene3D" id="3.30.420.10">
    <property type="entry name" value="Ribonuclease H-like superfamily/Ribonuclease H"/>
    <property type="match status" value="1"/>
</dbReference>
<dbReference type="CDD" id="cd10442">
    <property type="entry name" value="GIY-YIG_PLEs"/>
    <property type="match status" value="1"/>
</dbReference>
<dbReference type="Pfam" id="PF17906">
    <property type="entry name" value="HTH_48"/>
    <property type="match status" value="1"/>
</dbReference>
<dbReference type="AlphaFoldDB" id="A0AAV8YDH2"/>
<dbReference type="Pfam" id="PF01541">
    <property type="entry name" value="GIY-YIG"/>
    <property type="match status" value="1"/>
</dbReference>
<reference evidence="3" key="1">
    <citation type="journal article" date="2023" name="Insect Mol. Biol.">
        <title>Genome sequencing provides insights into the evolution of gene families encoding plant cell wall-degrading enzymes in longhorned beetles.</title>
        <authorList>
            <person name="Shin N.R."/>
            <person name="Okamura Y."/>
            <person name="Kirsch R."/>
            <person name="Pauchet Y."/>
        </authorList>
    </citation>
    <scope>NUCLEOTIDE SEQUENCE</scope>
    <source>
        <strain evidence="3">AMC_N1</strain>
    </source>
</reference>
<proteinExistence type="predicted"/>